<accession>A0A0A1T773</accession>
<dbReference type="InterPro" id="IPR036864">
    <property type="entry name" value="Zn2-C6_fun-type_DNA-bd_sf"/>
</dbReference>
<reference evidence="8 9" key="1">
    <citation type="journal article" date="2015" name="Genome Announc.">
        <title>Draft Genome Sequence and Gene Annotation of the Entomopathogenic Fungus Verticillium hemipterigenum.</title>
        <authorList>
            <person name="Horn F."/>
            <person name="Habel A."/>
            <person name="Scharf D.H."/>
            <person name="Dworschak J."/>
            <person name="Brakhage A.A."/>
            <person name="Guthke R."/>
            <person name="Hertweck C."/>
            <person name="Linde J."/>
        </authorList>
    </citation>
    <scope>NUCLEOTIDE SEQUENCE [LARGE SCALE GENOMIC DNA]</scope>
</reference>
<dbReference type="GO" id="GO:0006351">
    <property type="term" value="P:DNA-templated transcription"/>
    <property type="evidence" value="ECO:0007669"/>
    <property type="project" value="InterPro"/>
</dbReference>
<evidence type="ECO:0000259" key="7">
    <source>
        <dbReference type="PROSITE" id="PS50048"/>
    </source>
</evidence>
<organism evidence="8 9">
    <name type="scientific">[Torrubiella] hemipterigena</name>
    <dbReference type="NCBI Taxonomy" id="1531966"/>
    <lineage>
        <taxon>Eukaryota</taxon>
        <taxon>Fungi</taxon>
        <taxon>Dikarya</taxon>
        <taxon>Ascomycota</taxon>
        <taxon>Pezizomycotina</taxon>
        <taxon>Sordariomycetes</taxon>
        <taxon>Hypocreomycetidae</taxon>
        <taxon>Hypocreales</taxon>
        <taxon>Clavicipitaceae</taxon>
        <taxon>Clavicipitaceae incertae sedis</taxon>
        <taxon>'Torrubiella' clade</taxon>
    </lineage>
</organism>
<dbReference type="CDD" id="cd00067">
    <property type="entry name" value="GAL4"/>
    <property type="match status" value="2"/>
</dbReference>
<proteinExistence type="predicted"/>
<dbReference type="Pfam" id="PF00172">
    <property type="entry name" value="Zn_clus"/>
    <property type="match status" value="2"/>
</dbReference>
<dbReference type="GO" id="GO:0008270">
    <property type="term" value="F:zinc ion binding"/>
    <property type="evidence" value="ECO:0007669"/>
    <property type="project" value="InterPro"/>
</dbReference>
<feature type="region of interest" description="Disordered" evidence="6">
    <location>
        <begin position="122"/>
        <end position="146"/>
    </location>
</feature>
<name>A0A0A1T773_9HYPO</name>
<feature type="domain" description="Zn(2)-C6 fungal-type" evidence="7">
    <location>
        <begin position="83"/>
        <end position="113"/>
    </location>
</feature>
<gene>
    <name evidence="8" type="ORF">VHEMI02199</name>
</gene>
<dbReference type="GO" id="GO:0000981">
    <property type="term" value="F:DNA-binding transcription factor activity, RNA polymerase II-specific"/>
    <property type="evidence" value="ECO:0007669"/>
    <property type="project" value="InterPro"/>
</dbReference>
<keyword evidence="5" id="KW-0539">Nucleus</keyword>
<comment type="subcellular location">
    <subcellularLocation>
        <location evidence="1">Nucleus</location>
    </subcellularLocation>
</comment>
<dbReference type="Pfam" id="PF04082">
    <property type="entry name" value="Fungal_trans"/>
    <property type="match status" value="1"/>
</dbReference>
<dbReference type="PANTHER" id="PTHR47338">
    <property type="entry name" value="ZN(II)2CYS6 TRANSCRIPTION FACTOR (EUROFUNG)-RELATED"/>
    <property type="match status" value="1"/>
</dbReference>
<dbReference type="HOGENOM" id="CLU_008241_1_0_1"/>
<evidence type="ECO:0000256" key="5">
    <source>
        <dbReference type="ARBA" id="ARBA00023242"/>
    </source>
</evidence>
<dbReference type="PANTHER" id="PTHR47338:SF7">
    <property type="entry name" value="ZN(II)2CYS6 TRANSCRIPTION FACTOR (EUROFUNG)"/>
    <property type="match status" value="1"/>
</dbReference>
<dbReference type="SUPFAM" id="SSF57701">
    <property type="entry name" value="Zn2/Cys6 DNA-binding domain"/>
    <property type="match status" value="2"/>
</dbReference>
<evidence type="ECO:0000313" key="8">
    <source>
        <dbReference type="EMBL" id="CEJ82112.1"/>
    </source>
</evidence>
<keyword evidence="2" id="KW-0479">Metal-binding</keyword>
<dbReference type="SMART" id="SM00066">
    <property type="entry name" value="GAL4"/>
    <property type="match status" value="2"/>
</dbReference>
<dbReference type="Proteomes" id="UP000039046">
    <property type="component" value="Unassembled WGS sequence"/>
</dbReference>
<dbReference type="STRING" id="1531966.A0A0A1T773"/>
<dbReference type="EMBL" id="CDHN01000001">
    <property type="protein sequence ID" value="CEJ82112.1"/>
    <property type="molecule type" value="Genomic_DNA"/>
</dbReference>
<evidence type="ECO:0000313" key="9">
    <source>
        <dbReference type="Proteomes" id="UP000039046"/>
    </source>
</evidence>
<dbReference type="OrthoDB" id="2563500at2759"/>
<dbReference type="InterPro" id="IPR001138">
    <property type="entry name" value="Zn2Cys6_DnaBD"/>
</dbReference>
<keyword evidence="3" id="KW-0805">Transcription regulation</keyword>
<keyword evidence="4" id="KW-0804">Transcription</keyword>
<evidence type="ECO:0000256" key="2">
    <source>
        <dbReference type="ARBA" id="ARBA00022723"/>
    </source>
</evidence>
<dbReference type="PROSITE" id="PS00463">
    <property type="entry name" value="ZN2_CY6_FUNGAL_1"/>
    <property type="match status" value="2"/>
</dbReference>
<dbReference type="GO" id="GO:0003677">
    <property type="term" value="F:DNA binding"/>
    <property type="evidence" value="ECO:0007669"/>
    <property type="project" value="InterPro"/>
</dbReference>
<dbReference type="InterPro" id="IPR007219">
    <property type="entry name" value="XnlR_reg_dom"/>
</dbReference>
<dbReference type="PROSITE" id="PS50048">
    <property type="entry name" value="ZN2_CY6_FUNGAL_2"/>
    <property type="match status" value="2"/>
</dbReference>
<dbReference type="Gene3D" id="4.10.240.10">
    <property type="entry name" value="Zn(2)-C6 fungal-type DNA-binding domain"/>
    <property type="match status" value="2"/>
</dbReference>
<dbReference type="AlphaFoldDB" id="A0A0A1T773"/>
<evidence type="ECO:0000256" key="1">
    <source>
        <dbReference type="ARBA" id="ARBA00004123"/>
    </source>
</evidence>
<dbReference type="InterPro" id="IPR050815">
    <property type="entry name" value="TF_fung"/>
</dbReference>
<feature type="domain" description="Zn(2)-C6 fungal-type" evidence="7">
    <location>
        <begin position="20"/>
        <end position="48"/>
    </location>
</feature>
<dbReference type="GO" id="GO:0005634">
    <property type="term" value="C:nucleus"/>
    <property type="evidence" value="ECO:0007669"/>
    <property type="project" value="UniProtKB-SubCell"/>
</dbReference>
<feature type="compositionally biased region" description="Basic and acidic residues" evidence="6">
    <location>
        <begin position="131"/>
        <end position="144"/>
    </location>
</feature>
<dbReference type="CDD" id="cd12148">
    <property type="entry name" value="fungal_TF_MHR"/>
    <property type="match status" value="1"/>
</dbReference>
<sequence>MSSAPAPSTPQDTTQVASMSCFICRSRKVGCDKRLPGCSNCERLGVPCPGFDPEQNSKPRKELEEAAEDIFKAAGLEKRKVGSCQACRASKHKCCQTMPSCRRCILRRVPCVYQTRSVSDKGGKLSSRTVARKEARSVSRETPTKPRQLAKIVPHPVYNSDVTMHSDDGMVQTPKASPGSSPLTPINAEIDLASLYSETLPQDKFTQSRLLRLFFSRSSSLRILSFVHEISFMESFERGTAVQDYGEPLIYVMCALGARTIFYDHRAANTQPDPFGGREEIAGGKWVDRARKEILVNTHAPSIQHLMAMLLICDYGLRQEQNTLVFTMIAFVYRTIRLLSLDTHQNLPPDATPTEINNRECEIRIVWACYFVDAMVGSGVAKNLCWRDDYPEIPLPCVVYAPEYIQAAPQHFMSSIQDESRAALISELDYQSISLYIIGLRTRVMREARNPTPGLDPWLEGSAFRSILTKLAIIYDNLPAKYEMNEANMAAMRAEGILGGVFTLHLLMNAIVFDLTRVALPGFSFPLAEWLHQGPEDFLKRCQQLCYSHAEQVSHLIRKGMSFDRATTDDVFCADATLESAKIQLIYTATVNANPQFIPSVNANVRSSIEFIQSLPRRRETKEHILGGLLPICELFGFTALVEKCKTVIDNYDANDQSIKLENHTPNRVITTPQQSQEWIRPLNHGIGRTPVKRVHGNGNDQLKSLSRFAGQGGMDEPVPKPLHLLPAAGLPAQNRSIFQPSTDDYSATAANMSEIIKRGVPVLTRVALPRPGELTVLREDGRTT</sequence>
<protein>
    <recommendedName>
        <fullName evidence="7">Zn(2)-C6 fungal-type domain-containing protein</fullName>
    </recommendedName>
</protein>
<keyword evidence="9" id="KW-1185">Reference proteome</keyword>
<evidence type="ECO:0000256" key="6">
    <source>
        <dbReference type="SAM" id="MobiDB-lite"/>
    </source>
</evidence>
<evidence type="ECO:0000256" key="3">
    <source>
        <dbReference type="ARBA" id="ARBA00023015"/>
    </source>
</evidence>
<evidence type="ECO:0000256" key="4">
    <source>
        <dbReference type="ARBA" id="ARBA00023163"/>
    </source>
</evidence>